<evidence type="ECO:0000313" key="3">
    <source>
        <dbReference type="EMBL" id="KIV89935.1"/>
    </source>
</evidence>
<dbReference type="EMBL" id="KN847524">
    <property type="protein sequence ID" value="KIV89935.1"/>
    <property type="molecule type" value="Genomic_DNA"/>
</dbReference>
<dbReference type="Proteomes" id="UP000054302">
    <property type="component" value="Unassembled WGS sequence"/>
</dbReference>
<dbReference type="AlphaFoldDB" id="A0A0D1WLR1"/>
<dbReference type="VEuPathDB" id="FungiDB:PV10_07291"/>
<dbReference type="PANTHER" id="PTHR40135:SF1">
    <property type="entry name" value="MITOCHONDRIAL PHOSPHATE CARRIER PROTEIN"/>
    <property type="match status" value="1"/>
</dbReference>
<accession>A0A0D1WLR1</accession>
<name>A0A0D1WLR1_EXOME</name>
<feature type="region of interest" description="Disordered" evidence="1">
    <location>
        <begin position="87"/>
        <end position="108"/>
    </location>
</feature>
<evidence type="ECO:0000313" key="4">
    <source>
        <dbReference type="Proteomes" id="UP000054302"/>
    </source>
</evidence>
<dbReference type="PANTHER" id="PTHR40135">
    <property type="entry name" value="MITOCHONDRIAL PHOSPHATE CARRIER PROTEIN"/>
    <property type="match status" value="1"/>
</dbReference>
<evidence type="ECO:0000256" key="1">
    <source>
        <dbReference type="SAM" id="MobiDB-lite"/>
    </source>
</evidence>
<dbReference type="OrthoDB" id="9992270at2759"/>
<evidence type="ECO:0000256" key="2">
    <source>
        <dbReference type="SAM" id="Phobius"/>
    </source>
</evidence>
<keyword evidence="2" id="KW-0472">Membrane</keyword>
<protein>
    <submittedName>
        <fullName evidence="3">Uncharacterized protein</fullName>
    </submittedName>
</protein>
<reference evidence="3 4" key="1">
    <citation type="submission" date="2015-01" db="EMBL/GenBank/DDBJ databases">
        <title>The Genome Sequence of Exophiala mesophila CBS40295.</title>
        <authorList>
            <consortium name="The Broad Institute Genomics Platform"/>
            <person name="Cuomo C."/>
            <person name="de Hoog S."/>
            <person name="Gorbushina A."/>
            <person name="Stielow B."/>
            <person name="Teixiera M."/>
            <person name="Abouelleil A."/>
            <person name="Chapman S.B."/>
            <person name="Priest M."/>
            <person name="Young S.K."/>
            <person name="Wortman J."/>
            <person name="Nusbaum C."/>
            <person name="Birren B."/>
        </authorList>
    </citation>
    <scope>NUCLEOTIDE SEQUENCE [LARGE SCALE GENOMIC DNA]</scope>
    <source>
        <strain evidence="3 4">CBS 40295</strain>
    </source>
</reference>
<feature type="transmembrane region" description="Helical" evidence="2">
    <location>
        <begin position="128"/>
        <end position="148"/>
    </location>
</feature>
<dbReference type="GeneID" id="27325136"/>
<sequence length="191" mass="21200">MAPNVEAYPQPLHVYQGRTRFLPYCDSSHTCHATTPNQGQLPQGHILGGYDHGLSSPLPLQVLRPAHGSVLACSLIAEVPRPVREPCKRGLLDGSSGSPTPTPPRFVPPPETQVLGAAKMQIARRFSITNFAIATSALAFQVFVLYPWHNKLDQEFKELKEENIRLLQKVEVGRSEQLKEIREAFTRARAT</sequence>
<dbReference type="STRING" id="212818.A0A0D1WLR1"/>
<dbReference type="HOGENOM" id="CLU_1421428_0_0_1"/>
<keyword evidence="4" id="KW-1185">Reference proteome</keyword>
<dbReference type="RefSeq" id="XP_016221509.1">
    <property type="nucleotide sequence ID" value="XM_016372177.1"/>
</dbReference>
<keyword evidence="2" id="KW-0812">Transmembrane</keyword>
<proteinExistence type="predicted"/>
<keyword evidence="2" id="KW-1133">Transmembrane helix</keyword>
<gene>
    <name evidence="3" type="ORF">PV10_07291</name>
</gene>
<organism evidence="3 4">
    <name type="scientific">Exophiala mesophila</name>
    <name type="common">Black yeast-like fungus</name>
    <dbReference type="NCBI Taxonomy" id="212818"/>
    <lineage>
        <taxon>Eukaryota</taxon>
        <taxon>Fungi</taxon>
        <taxon>Dikarya</taxon>
        <taxon>Ascomycota</taxon>
        <taxon>Pezizomycotina</taxon>
        <taxon>Eurotiomycetes</taxon>
        <taxon>Chaetothyriomycetidae</taxon>
        <taxon>Chaetothyriales</taxon>
        <taxon>Herpotrichiellaceae</taxon>
        <taxon>Exophiala</taxon>
    </lineage>
</organism>